<dbReference type="Ensembl" id="ENSSANT00000053381.1">
    <property type="protein sequence ID" value="ENSSANP00000050218.1"/>
    <property type="gene ID" value="ENSSANG00000025201.1"/>
</dbReference>
<dbReference type="AlphaFoldDB" id="A0A671NVU8"/>
<evidence type="ECO:0000313" key="3">
    <source>
        <dbReference type="Proteomes" id="UP000472260"/>
    </source>
</evidence>
<protein>
    <submittedName>
        <fullName evidence="2">Tuftelin-like</fullName>
    </submittedName>
</protein>
<reference evidence="2" key="1">
    <citation type="submission" date="2025-08" db="UniProtKB">
        <authorList>
            <consortium name="Ensembl"/>
        </authorList>
    </citation>
    <scope>IDENTIFICATION</scope>
</reference>
<dbReference type="GO" id="GO:0035556">
    <property type="term" value="P:intracellular signal transduction"/>
    <property type="evidence" value="ECO:0007669"/>
    <property type="project" value="TreeGrafter"/>
</dbReference>
<feature type="region of interest" description="Disordered" evidence="1">
    <location>
        <begin position="136"/>
        <end position="155"/>
    </location>
</feature>
<dbReference type="PANTHER" id="PTHR23171">
    <property type="entry name" value="GDOWN1"/>
    <property type="match status" value="1"/>
</dbReference>
<accession>A0A671NVU8</accession>
<sequence>MNRMGSMCTFDEIRWDDRMNGHRTLRLTLQEQNQHQPPTTDKPIGRAFALVQPTYERQPLKSDLIKQSEDQGEVIKVYLEDRKEAQARHQQSLKMLSDEVSQIQEVSCCTVRWQLKITGQNIRKVNGTHSALTKALNGLERQDSMDEQEKEKMREASKRLYAQLQEAEKKHQEEREKLLAEAQQYKQQLSEQSEYLKRAQQSKEQQDQQIEDLQRLMGGMEQESSTLRDQLMTKEAKLLQLHELREEGHAGRERLEELEKENAILKEKIHHLDDMLKSQQRKLRQMIEQLQNSRMVIQERDRVIRELEEKVAMLEAENKQMRDQMDYYLGSQRSKSYLPSDGNAQIVYSKPLRPSTQTNKSLPFIKVIEIKS</sequence>
<organism evidence="2 3">
    <name type="scientific">Sinocyclocheilus anshuiensis</name>
    <dbReference type="NCBI Taxonomy" id="1608454"/>
    <lineage>
        <taxon>Eukaryota</taxon>
        <taxon>Metazoa</taxon>
        <taxon>Chordata</taxon>
        <taxon>Craniata</taxon>
        <taxon>Vertebrata</taxon>
        <taxon>Euteleostomi</taxon>
        <taxon>Actinopterygii</taxon>
        <taxon>Neopterygii</taxon>
        <taxon>Teleostei</taxon>
        <taxon>Ostariophysi</taxon>
        <taxon>Cypriniformes</taxon>
        <taxon>Cyprinidae</taxon>
        <taxon>Cyprininae</taxon>
        <taxon>Sinocyclocheilus</taxon>
    </lineage>
</organism>
<evidence type="ECO:0000313" key="2">
    <source>
        <dbReference type="Ensembl" id="ENSSANP00000050218.1"/>
    </source>
</evidence>
<dbReference type="InterPro" id="IPR051375">
    <property type="entry name" value="Tuftelin_GRINL1A/MYZAP/CCD68"/>
</dbReference>
<evidence type="ECO:0000256" key="1">
    <source>
        <dbReference type="SAM" id="MobiDB-lite"/>
    </source>
</evidence>
<gene>
    <name evidence="2" type="primary">tuft1a</name>
</gene>
<feature type="compositionally biased region" description="Basic and acidic residues" evidence="1">
    <location>
        <begin position="140"/>
        <end position="155"/>
    </location>
</feature>
<proteinExistence type="predicted"/>
<dbReference type="PANTHER" id="PTHR23171:SF17">
    <property type="entry name" value="TUFTELIN"/>
    <property type="match status" value="1"/>
</dbReference>
<keyword evidence="3" id="KW-1185">Reference proteome</keyword>
<dbReference type="Proteomes" id="UP000472260">
    <property type="component" value="Unassembled WGS sequence"/>
</dbReference>
<reference evidence="2" key="2">
    <citation type="submission" date="2025-09" db="UniProtKB">
        <authorList>
            <consortium name="Ensembl"/>
        </authorList>
    </citation>
    <scope>IDENTIFICATION</scope>
</reference>
<name>A0A671NVU8_9TELE</name>